<evidence type="ECO:0000313" key="2">
    <source>
        <dbReference type="Proteomes" id="UP000186221"/>
    </source>
</evidence>
<organism evidence="1 2">
    <name type="scientific">Rhodobacter aestuarii</name>
    <dbReference type="NCBI Taxonomy" id="453582"/>
    <lineage>
        <taxon>Bacteria</taxon>
        <taxon>Pseudomonadati</taxon>
        <taxon>Pseudomonadota</taxon>
        <taxon>Alphaproteobacteria</taxon>
        <taxon>Rhodobacterales</taxon>
        <taxon>Rhodobacter group</taxon>
        <taxon>Rhodobacter</taxon>
    </lineage>
</organism>
<dbReference type="Proteomes" id="UP000186221">
    <property type="component" value="Unassembled WGS sequence"/>
</dbReference>
<gene>
    <name evidence="1" type="ORF">SAMN05421580_105185</name>
</gene>
<name>A0A1N7M8C1_9RHOB</name>
<dbReference type="RefSeq" id="WP_076484689.1">
    <property type="nucleotide sequence ID" value="NZ_FTOG01000005.1"/>
</dbReference>
<dbReference type="EMBL" id="FTOG01000005">
    <property type="protein sequence ID" value="SIS82355.1"/>
    <property type="molecule type" value="Genomic_DNA"/>
</dbReference>
<protein>
    <recommendedName>
        <fullName evidence="3">GpW protein</fullName>
    </recommendedName>
</protein>
<evidence type="ECO:0008006" key="3">
    <source>
        <dbReference type="Google" id="ProtNLM"/>
    </source>
</evidence>
<proteinExistence type="predicted"/>
<keyword evidence="2" id="KW-1185">Reference proteome</keyword>
<dbReference type="AlphaFoldDB" id="A0A1N7M8C1"/>
<accession>A0A1N7M8C1</accession>
<sequence>MAWTQSDIDKAKANYAKGALKLRLASGEEIGFASGNDMLKRIRIMEAELAGLAAGVARVSYPRSTRGL</sequence>
<evidence type="ECO:0000313" key="1">
    <source>
        <dbReference type="EMBL" id="SIS82355.1"/>
    </source>
</evidence>
<dbReference type="OrthoDB" id="7581025at2"/>
<dbReference type="NCBIfam" id="NF047331">
    <property type="entry name" value="phage_HTJ"/>
    <property type="match status" value="1"/>
</dbReference>
<reference evidence="2" key="1">
    <citation type="submission" date="2017-01" db="EMBL/GenBank/DDBJ databases">
        <authorList>
            <person name="Varghese N."/>
            <person name="Submissions S."/>
        </authorList>
    </citation>
    <scope>NUCLEOTIDE SEQUENCE [LARGE SCALE GENOMIC DNA]</scope>
    <source>
        <strain evidence="2">DSM 19945</strain>
    </source>
</reference>
<dbReference type="STRING" id="453582.SAMN05421580_105185"/>